<reference evidence="2 3" key="1">
    <citation type="submission" date="2021-06" db="EMBL/GenBank/DDBJ databases">
        <authorList>
            <person name="Palmer J.M."/>
        </authorList>
    </citation>
    <scope>NUCLEOTIDE SEQUENCE [LARGE SCALE GENOMIC DNA]</scope>
    <source>
        <strain evidence="2 3">XC_2019</strain>
        <tissue evidence="2">Muscle</tissue>
    </source>
</reference>
<evidence type="ECO:0000256" key="1">
    <source>
        <dbReference type="SAM" id="MobiDB-lite"/>
    </source>
</evidence>
<sequence length="93" mass="10658">NVPPDLAICTFILEQSLSVRALVEMLANTVEMTEENEVVPDDEQQDWNSLTRSLAERPTCFRQERMRKLDTHRARDGLASPYPRKTSANPNWG</sequence>
<evidence type="ECO:0000313" key="2">
    <source>
        <dbReference type="EMBL" id="MEQ2202654.1"/>
    </source>
</evidence>
<feature type="region of interest" description="Disordered" evidence="1">
    <location>
        <begin position="64"/>
        <end position="93"/>
    </location>
</feature>
<comment type="caution">
    <text evidence="2">The sequence shown here is derived from an EMBL/GenBank/DDBJ whole genome shotgun (WGS) entry which is preliminary data.</text>
</comment>
<keyword evidence="3" id="KW-1185">Reference proteome</keyword>
<evidence type="ECO:0000313" key="3">
    <source>
        <dbReference type="Proteomes" id="UP001434883"/>
    </source>
</evidence>
<dbReference type="EMBL" id="JAHRIN010033846">
    <property type="protein sequence ID" value="MEQ2202654.1"/>
    <property type="molecule type" value="Genomic_DNA"/>
</dbReference>
<dbReference type="Gene3D" id="2.80.10.50">
    <property type="match status" value="1"/>
</dbReference>
<feature type="non-terminal residue" evidence="2">
    <location>
        <position position="1"/>
    </location>
</feature>
<feature type="compositionally biased region" description="Basic and acidic residues" evidence="1">
    <location>
        <begin position="64"/>
        <end position="76"/>
    </location>
</feature>
<gene>
    <name evidence="2" type="ORF">XENOCAPTIV_011035</name>
</gene>
<protein>
    <submittedName>
        <fullName evidence="2">Uncharacterized protein</fullName>
    </submittedName>
</protein>
<accession>A0ABV0R3G1</accession>
<proteinExistence type="predicted"/>
<dbReference type="Proteomes" id="UP001434883">
    <property type="component" value="Unassembled WGS sequence"/>
</dbReference>
<name>A0ABV0R3G1_9TELE</name>
<organism evidence="2 3">
    <name type="scientific">Xenoophorus captivus</name>
    <dbReference type="NCBI Taxonomy" id="1517983"/>
    <lineage>
        <taxon>Eukaryota</taxon>
        <taxon>Metazoa</taxon>
        <taxon>Chordata</taxon>
        <taxon>Craniata</taxon>
        <taxon>Vertebrata</taxon>
        <taxon>Euteleostomi</taxon>
        <taxon>Actinopterygii</taxon>
        <taxon>Neopterygii</taxon>
        <taxon>Teleostei</taxon>
        <taxon>Neoteleostei</taxon>
        <taxon>Acanthomorphata</taxon>
        <taxon>Ovalentaria</taxon>
        <taxon>Atherinomorphae</taxon>
        <taxon>Cyprinodontiformes</taxon>
        <taxon>Goodeidae</taxon>
        <taxon>Xenoophorus</taxon>
    </lineage>
</organism>